<gene>
    <name evidence="5" type="ORF">NA57DRAFT_68067</name>
</gene>
<dbReference type="GO" id="GO:0016020">
    <property type="term" value="C:membrane"/>
    <property type="evidence" value="ECO:0007669"/>
    <property type="project" value="UniProtKB-SubCell"/>
</dbReference>
<feature type="transmembrane region" description="Helical" evidence="3">
    <location>
        <begin position="129"/>
        <end position="153"/>
    </location>
</feature>
<dbReference type="Pfam" id="PF07690">
    <property type="entry name" value="MFS_1"/>
    <property type="match status" value="1"/>
</dbReference>
<dbReference type="SUPFAM" id="SSF103473">
    <property type="entry name" value="MFS general substrate transporter"/>
    <property type="match status" value="1"/>
</dbReference>
<comment type="subcellular location">
    <subcellularLocation>
        <location evidence="1">Membrane</location>
        <topology evidence="1">Multi-pass membrane protein</topology>
    </subcellularLocation>
</comment>
<dbReference type="InterPro" id="IPR020846">
    <property type="entry name" value="MFS_dom"/>
</dbReference>
<feature type="transmembrane region" description="Helical" evidence="3">
    <location>
        <begin position="165"/>
        <end position="184"/>
    </location>
</feature>
<dbReference type="Gene3D" id="1.20.1250.20">
    <property type="entry name" value="MFS general substrate transporter like domains"/>
    <property type="match status" value="2"/>
</dbReference>
<proteinExistence type="inferred from homology"/>
<dbReference type="PANTHER" id="PTHR11360">
    <property type="entry name" value="MONOCARBOXYLATE TRANSPORTER"/>
    <property type="match status" value="1"/>
</dbReference>
<keyword evidence="3" id="KW-1133">Transmembrane helix</keyword>
<feature type="transmembrane region" description="Helical" evidence="3">
    <location>
        <begin position="196"/>
        <end position="216"/>
    </location>
</feature>
<feature type="transmembrane region" description="Helical" evidence="3">
    <location>
        <begin position="38"/>
        <end position="58"/>
    </location>
</feature>
<dbReference type="InterPro" id="IPR036259">
    <property type="entry name" value="MFS_trans_sf"/>
</dbReference>
<feature type="transmembrane region" description="Helical" evidence="3">
    <location>
        <begin position="78"/>
        <end position="99"/>
    </location>
</feature>
<dbReference type="EMBL" id="ML978132">
    <property type="protein sequence ID" value="KAF2095027.1"/>
    <property type="molecule type" value="Genomic_DNA"/>
</dbReference>
<keyword evidence="3" id="KW-0812">Transmembrane</keyword>
<evidence type="ECO:0000256" key="2">
    <source>
        <dbReference type="ARBA" id="ARBA00006727"/>
    </source>
</evidence>
<name>A0A9P4IAK2_9PEZI</name>
<evidence type="ECO:0000313" key="5">
    <source>
        <dbReference type="EMBL" id="KAF2095027.1"/>
    </source>
</evidence>
<dbReference type="InterPro" id="IPR011701">
    <property type="entry name" value="MFS"/>
</dbReference>
<dbReference type="Proteomes" id="UP000799772">
    <property type="component" value="Unassembled WGS sequence"/>
</dbReference>
<feature type="transmembrane region" description="Helical" evidence="3">
    <location>
        <begin position="347"/>
        <end position="369"/>
    </location>
</feature>
<comment type="similarity">
    <text evidence="2">Belongs to the major facilitator superfamily. Monocarboxylate porter (TC 2.A.1.13) family.</text>
</comment>
<organism evidence="5 6">
    <name type="scientific">Rhizodiscina lignyota</name>
    <dbReference type="NCBI Taxonomy" id="1504668"/>
    <lineage>
        <taxon>Eukaryota</taxon>
        <taxon>Fungi</taxon>
        <taxon>Dikarya</taxon>
        <taxon>Ascomycota</taxon>
        <taxon>Pezizomycotina</taxon>
        <taxon>Dothideomycetes</taxon>
        <taxon>Pleosporomycetidae</taxon>
        <taxon>Aulographales</taxon>
        <taxon>Rhizodiscinaceae</taxon>
        <taxon>Rhizodiscina</taxon>
    </lineage>
</organism>
<dbReference type="CDD" id="cd17352">
    <property type="entry name" value="MFS_MCT_SLC16"/>
    <property type="match status" value="1"/>
</dbReference>
<feature type="domain" description="Major facilitator superfamily (MFS) profile" evidence="4">
    <location>
        <begin position="211"/>
        <end position="411"/>
    </location>
</feature>
<feature type="transmembrane region" description="Helical" evidence="3">
    <location>
        <begin position="293"/>
        <end position="311"/>
    </location>
</feature>
<feature type="transmembrane region" description="Helical" evidence="3">
    <location>
        <begin position="106"/>
        <end position="123"/>
    </location>
</feature>
<reference evidence="5" key="1">
    <citation type="journal article" date="2020" name="Stud. Mycol.">
        <title>101 Dothideomycetes genomes: a test case for predicting lifestyles and emergence of pathogens.</title>
        <authorList>
            <person name="Haridas S."/>
            <person name="Albert R."/>
            <person name="Binder M."/>
            <person name="Bloem J."/>
            <person name="Labutti K."/>
            <person name="Salamov A."/>
            <person name="Andreopoulos B."/>
            <person name="Baker S."/>
            <person name="Barry K."/>
            <person name="Bills G."/>
            <person name="Bluhm B."/>
            <person name="Cannon C."/>
            <person name="Castanera R."/>
            <person name="Culley D."/>
            <person name="Daum C."/>
            <person name="Ezra D."/>
            <person name="Gonzalez J."/>
            <person name="Henrissat B."/>
            <person name="Kuo A."/>
            <person name="Liang C."/>
            <person name="Lipzen A."/>
            <person name="Lutzoni F."/>
            <person name="Magnuson J."/>
            <person name="Mondo S."/>
            <person name="Nolan M."/>
            <person name="Ohm R."/>
            <person name="Pangilinan J."/>
            <person name="Park H.-J."/>
            <person name="Ramirez L."/>
            <person name="Alfaro M."/>
            <person name="Sun H."/>
            <person name="Tritt A."/>
            <person name="Yoshinaga Y."/>
            <person name="Zwiers L.-H."/>
            <person name="Turgeon B."/>
            <person name="Goodwin S."/>
            <person name="Spatafora J."/>
            <person name="Crous P."/>
            <person name="Grigoriev I."/>
        </authorList>
    </citation>
    <scope>NUCLEOTIDE SEQUENCE</scope>
    <source>
        <strain evidence="5">CBS 133067</strain>
    </source>
</reference>
<evidence type="ECO:0000256" key="3">
    <source>
        <dbReference type="SAM" id="Phobius"/>
    </source>
</evidence>
<feature type="transmembrane region" description="Helical" evidence="3">
    <location>
        <begin position="228"/>
        <end position="250"/>
    </location>
</feature>
<evidence type="ECO:0000256" key="1">
    <source>
        <dbReference type="ARBA" id="ARBA00004141"/>
    </source>
</evidence>
<dbReference type="PANTHER" id="PTHR11360:SF250">
    <property type="entry name" value="MFS-TYPE TRANSPORTER AFUA_1G00970"/>
    <property type="match status" value="1"/>
</dbReference>
<dbReference type="OrthoDB" id="5667at2759"/>
<evidence type="ECO:0000313" key="6">
    <source>
        <dbReference type="Proteomes" id="UP000799772"/>
    </source>
</evidence>
<evidence type="ECO:0000259" key="4">
    <source>
        <dbReference type="PROSITE" id="PS50850"/>
    </source>
</evidence>
<keyword evidence="3" id="KW-0472">Membrane</keyword>
<protein>
    <submittedName>
        <fullName evidence="5">MFS monocarboxylate transporter</fullName>
    </submittedName>
</protein>
<feature type="transmembrane region" description="Helical" evidence="3">
    <location>
        <begin position="262"/>
        <end position="281"/>
    </location>
</feature>
<dbReference type="PROSITE" id="PS50850">
    <property type="entry name" value="MFS"/>
    <property type="match status" value="1"/>
</dbReference>
<feature type="transmembrane region" description="Helical" evidence="3">
    <location>
        <begin position="317"/>
        <end position="335"/>
    </location>
</feature>
<sequence length="411" mass="43735">MADKTVPEPLPMAKVEEKGSVDEEYQTQSTNEWNFRSCAVLIGAFLSLSCSVGFLNAFGIFQEYYQTHQLRDKSAFDITWIGSFQNFAMFFFAPIAGVLADRTGPFLPLSIGSVCTLIGVFMTSLCKEYYQFFLAQGFLQGVGVSFLTIPVVAMVSKWFVKNRGLAIGATISGSSVGGVIWPIALDQLLNEDGLSFGWTLRVVGFVILPVVIVAIILADLSIAKNVTFLLLCGGLAFMFLGLFTPLFFVTSYAAHIGMSTGLSFHLLSIANGASLFGRILPGFLADRYGPFNLLSLVAMFSGVVAFCMTAADTVGGLVVWALAYGFASGSILSLQSTCATKLATPQTAGTAVGLGMGAATITGLVGAPIAGKLVARGYLPLSMYAGATLVLGSTFLILARFRQQRKLFAIV</sequence>
<dbReference type="InterPro" id="IPR050327">
    <property type="entry name" value="Proton-linked_MCT"/>
</dbReference>
<comment type="caution">
    <text evidence="5">The sequence shown here is derived from an EMBL/GenBank/DDBJ whole genome shotgun (WGS) entry which is preliminary data.</text>
</comment>
<feature type="transmembrane region" description="Helical" evidence="3">
    <location>
        <begin position="381"/>
        <end position="399"/>
    </location>
</feature>
<accession>A0A9P4IAK2</accession>
<dbReference type="GO" id="GO:0022857">
    <property type="term" value="F:transmembrane transporter activity"/>
    <property type="evidence" value="ECO:0007669"/>
    <property type="project" value="InterPro"/>
</dbReference>
<keyword evidence="6" id="KW-1185">Reference proteome</keyword>
<dbReference type="AlphaFoldDB" id="A0A9P4IAK2"/>